<accession>A0ABR7DWI7</accession>
<dbReference type="RefSeq" id="WP_186958273.1">
    <property type="nucleotide sequence ID" value="NZ_JACOOI010000002.1"/>
</dbReference>
<dbReference type="Proteomes" id="UP000644010">
    <property type="component" value="Unassembled WGS sequence"/>
</dbReference>
<name>A0ABR7DWI7_9BACT</name>
<gene>
    <name evidence="1" type="ORF">H8S77_03180</name>
</gene>
<evidence type="ECO:0000313" key="2">
    <source>
        <dbReference type="Proteomes" id="UP000644010"/>
    </source>
</evidence>
<proteinExistence type="predicted"/>
<evidence type="ECO:0008006" key="3">
    <source>
        <dbReference type="Google" id="ProtNLM"/>
    </source>
</evidence>
<organism evidence="1 2">
    <name type="scientific">Parabacteroides segnis</name>
    <dbReference type="NCBI Taxonomy" id="2763058"/>
    <lineage>
        <taxon>Bacteria</taxon>
        <taxon>Pseudomonadati</taxon>
        <taxon>Bacteroidota</taxon>
        <taxon>Bacteroidia</taxon>
        <taxon>Bacteroidales</taxon>
        <taxon>Tannerellaceae</taxon>
        <taxon>Parabacteroides</taxon>
    </lineage>
</organism>
<keyword evidence="2" id="KW-1185">Reference proteome</keyword>
<reference evidence="1 2" key="1">
    <citation type="submission" date="2020-08" db="EMBL/GenBank/DDBJ databases">
        <title>Genome public.</title>
        <authorList>
            <person name="Liu C."/>
            <person name="Sun Q."/>
        </authorList>
    </citation>
    <scope>NUCLEOTIDE SEQUENCE [LARGE SCALE GENOMIC DNA]</scope>
    <source>
        <strain evidence="1 2">BX2</strain>
    </source>
</reference>
<comment type="caution">
    <text evidence="1">The sequence shown here is derived from an EMBL/GenBank/DDBJ whole genome shotgun (WGS) entry which is preliminary data.</text>
</comment>
<sequence>MPNWCSTDYQIVGKQQNVENLFKGLQKVLCTDRSDKKRDSFLPDASWLGYVASDILDIDPEKECVPCRGSISYMDEEMDDDENLASFTLSTETAWSDCRKLFYLLSIKFDVEILFYTEELGCDIHETNDEEGRYFDTRYLLDDSEDEMSYYSSFGEFAKEIEDMTGEKPDKFEDVDDILERHELSETMNAHRIDIVSLQDF</sequence>
<evidence type="ECO:0000313" key="1">
    <source>
        <dbReference type="EMBL" id="MBC5641894.1"/>
    </source>
</evidence>
<protein>
    <recommendedName>
        <fullName evidence="3">YubB ferredoxin-like domain-containing protein</fullName>
    </recommendedName>
</protein>
<dbReference type="EMBL" id="JACOOI010000002">
    <property type="protein sequence ID" value="MBC5641894.1"/>
    <property type="molecule type" value="Genomic_DNA"/>
</dbReference>